<dbReference type="EMBL" id="MAYW01000432">
    <property type="protein sequence ID" value="ODS29645.1"/>
    <property type="molecule type" value="Genomic_DNA"/>
</dbReference>
<evidence type="ECO:0000313" key="1">
    <source>
        <dbReference type="EMBL" id="ODS29645.1"/>
    </source>
</evidence>
<accession>A0A1E3X217</accession>
<evidence type="ECO:0000313" key="2">
    <source>
        <dbReference type="Proteomes" id="UP000094056"/>
    </source>
</evidence>
<reference evidence="1 2" key="1">
    <citation type="submission" date="2016-07" db="EMBL/GenBank/DDBJ databases">
        <title>Draft genome of Scalindua rubra, obtained from a brine-seawater interface in the Red Sea, sheds light on salt adaptation in anammox bacteria.</title>
        <authorList>
            <person name="Speth D.R."/>
            <person name="Lagkouvardos I."/>
            <person name="Wang Y."/>
            <person name="Qian P.-Y."/>
            <person name="Dutilh B.E."/>
            <person name="Jetten M.S."/>
        </authorList>
    </citation>
    <scope>NUCLEOTIDE SEQUENCE [LARGE SCALE GENOMIC DNA]</scope>
    <source>
        <strain evidence="1">BSI-1</strain>
    </source>
</reference>
<proteinExistence type="predicted"/>
<organism evidence="1 2">
    <name type="scientific">Candidatus Scalindua rubra</name>
    <dbReference type="NCBI Taxonomy" id="1872076"/>
    <lineage>
        <taxon>Bacteria</taxon>
        <taxon>Pseudomonadati</taxon>
        <taxon>Planctomycetota</taxon>
        <taxon>Candidatus Brocadiia</taxon>
        <taxon>Candidatus Brocadiales</taxon>
        <taxon>Candidatus Scalinduaceae</taxon>
        <taxon>Candidatus Scalindua</taxon>
    </lineage>
</organism>
<gene>
    <name evidence="1" type="ORF">SCARUB_05258</name>
</gene>
<name>A0A1E3X217_9BACT</name>
<protein>
    <submittedName>
        <fullName evidence="1">Uncharacterized protein</fullName>
    </submittedName>
</protein>
<dbReference type="AlphaFoldDB" id="A0A1E3X217"/>
<comment type="caution">
    <text evidence="1">The sequence shown here is derived from an EMBL/GenBank/DDBJ whole genome shotgun (WGS) entry which is preliminary data.</text>
</comment>
<dbReference type="Proteomes" id="UP000094056">
    <property type="component" value="Unassembled WGS sequence"/>
</dbReference>
<sequence length="51" mass="5914">MTRSKSTKKSINDAGFLRQMVQTYLQEYLEEEMALNLSELPRAAPKENTNH</sequence>